<dbReference type="Gene3D" id="1.10.10.10">
    <property type="entry name" value="Winged helix-like DNA-binding domain superfamily/Winged helix DNA-binding domain"/>
    <property type="match status" value="1"/>
</dbReference>
<evidence type="ECO:0000256" key="3">
    <source>
        <dbReference type="ARBA" id="ARBA00023163"/>
    </source>
</evidence>
<comment type="caution">
    <text evidence="5">The sequence shown here is derived from an EMBL/GenBank/DDBJ whole genome shotgun (WGS) entry which is preliminary data.</text>
</comment>
<organism evidence="5 6">
    <name type="scientific">Rhodobacter flavimaris</name>
    <dbReference type="NCBI Taxonomy" id="2907145"/>
    <lineage>
        <taxon>Bacteria</taxon>
        <taxon>Pseudomonadati</taxon>
        <taxon>Pseudomonadota</taxon>
        <taxon>Alphaproteobacteria</taxon>
        <taxon>Rhodobacterales</taxon>
        <taxon>Rhodobacter group</taxon>
        <taxon>Rhodobacter</taxon>
    </lineage>
</organism>
<evidence type="ECO:0000256" key="1">
    <source>
        <dbReference type="ARBA" id="ARBA00023015"/>
    </source>
</evidence>
<dbReference type="Pfam" id="PF00392">
    <property type="entry name" value="GntR"/>
    <property type="match status" value="1"/>
</dbReference>
<keyword evidence="6" id="KW-1185">Reference proteome</keyword>
<dbReference type="PANTHER" id="PTHR43537">
    <property type="entry name" value="TRANSCRIPTIONAL REGULATOR, GNTR FAMILY"/>
    <property type="match status" value="1"/>
</dbReference>
<proteinExistence type="predicted"/>
<reference evidence="5 6" key="1">
    <citation type="submission" date="2021-12" db="EMBL/GenBank/DDBJ databases">
        <title>Sinirhodobacter sp. WL0062 is a bacterium isolated from seawater.</title>
        <authorList>
            <person name="Wang L."/>
            <person name="He W."/>
            <person name="Zhang D.-F."/>
        </authorList>
    </citation>
    <scope>NUCLEOTIDE SEQUENCE [LARGE SCALE GENOMIC DNA]</scope>
    <source>
        <strain evidence="5 6">WL0062</strain>
    </source>
</reference>
<dbReference type="SMART" id="SM00345">
    <property type="entry name" value="HTH_GNTR"/>
    <property type="match status" value="1"/>
</dbReference>
<sequence>MAITRKATLSSRIGADLRAEILRGSLAPGEKINLDQLRARYDVSISPLREAVARLVADGLVEFEDQRGYTVSPISAADLADVTALRETLEAQALESSIATGDLNWESDVVEALYRLNHTPRQNGAEDWEEAHTAFHLALISGCRRPRLLQVCTTLRLQHDRYRRVLLGDAELAASGRRVEEEHSAIADAAVARESARAVALLRAHIEATGKALRAQLAARMSQG</sequence>
<accession>A0ABS8YXB9</accession>
<keyword evidence="3" id="KW-0804">Transcription</keyword>
<dbReference type="Gene3D" id="1.20.120.530">
    <property type="entry name" value="GntR ligand-binding domain-like"/>
    <property type="match status" value="1"/>
</dbReference>
<evidence type="ECO:0000256" key="2">
    <source>
        <dbReference type="ARBA" id="ARBA00023125"/>
    </source>
</evidence>
<dbReference type="InterPro" id="IPR000524">
    <property type="entry name" value="Tscrpt_reg_HTH_GntR"/>
</dbReference>
<dbReference type="PANTHER" id="PTHR43537:SF20">
    <property type="entry name" value="HTH-TYPE TRANSCRIPTIONAL REPRESSOR GLAR"/>
    <property type="match status" value="1"/>
</dbReference>
<evidence type="ECO:0000259" key="4">
    <source>
        <dbReference type="PROSITE" id="PS50949"/>
    </source>
</evidence>
<dbReference type="InterPro" id="IPR036388">
    <property type="entry name" value="WH-like_DNA-bd_sf"/>
</dbReference>
<dbReference type="RefSeq" id="WP_233676085.1">
    <property type="nucleotide sequence ID" value="NZ_JAJUOS010000003.1"/>
</dbReference>
<dbReference type="Proteomes" id="UP001521181">
    <property type="component" value="Unassembled WGS sequence"/>
</dbReference>
<gene>
    <name evidence="5" type="ORF">LZA78_06320</name>
</gene>
<dbReference type="PROSITE" id="PS50949">
    <property type="entry name" value="HTH_GNTR"/>
    <property type="match status" value="1"/>
</dbReference>
<dbReference type="InterPro" id="IPR036390">
    <property type="entry name" value="WH_DNA-bd_sf"/>
</dbReference>
<dbReference type="SMART" id="SM00895">
    <property type="entry name" value="FCD"/>
    <property type="match status" value="1"/>
</dbReference>
<evidence type="ECO:0000313" key="6">
    <source>
        <dbReference type="Proteomes" id="UP001521181"/>
    </source>
</evidence>
<dbReference type="InterPro" id="IPR011711">
    <property type="entry name" value="GntR_C"/>
</dbReference>
<dbReference type="InterPro" id="IPR008920">
    <property type="entry name" value="TF_FadR/GntR_C"/>
</dbReference>
<name>A0ABS8YXB9_9RHOB</name>
<protein>
    <submittedName>
        <fullName evidence="5">GntR family transcriptional regulator</fullName>
    </submittedName>
</protein>
<dbReference type="EMBL" id="JAJUOS010000003">
    <property type="protein sequence ID" value="MCE5973091.1"/>
    <property type="molecule type" value="Genomic_DNA"/>
</dbReference>
<keyword evidence="2" id="KW-0238">DNA-binding</keyword>
<feature type="domain" description="HTH gntR-type" evidence="4">
    <location>
        <begin position="7"/>
        <end position="74"/>
    </location>
</feature>
<dbReference type="SUPFAM" id="SSF46785">
    <property type="entry name" value="Winged helix' DNA-binding domain"/>
    <property type="match status" value="1"/>
</dbReference>
<evidence type="ECO:0000313" key="5">
    <source>
        <dbReference type="EMBL" id="MCE5973091.1"/>
    </source>
</evidence>
<dbReference type="Pfam" id="PF07729">
    <property type="entry name" value="FCD"/>
    <property type="match status" value="1"/>
</dbReference>
<keyword evidence="1" id="KW-0805">Transcription regulation</keyword>
<dbReference type="SUPFAM" id="SSF48008">
    <property type="entry name" value="GntR ligand-binding domain-like"/>
    <property type="match status" value="1"/>
</dbReference>